<gene>
    <name evidence="2" type="ORF">AFUS01_LOCUS42638</name>
</gene>
<name>A0A8J2M4V9_9HEXA</name>
<evidence type="ECO:0000313" key="3">
    <source>
        <dbReference type="Proteomes" id="UP000708208"/>
    </source>
</evidence>
<organism evidence="2 3">
    <name type="scientific">Allacma fusca</name>
    <dbReference type="NCBI Taxonomy" id="39272"/>
    <lineage>
        <taxon>Eukaryota</taxon>
        <taxon>Metazoa</taxon>
        <taxon>Ecdysozoa</taxon>
        <taxon>Arthropoda</taxon>
        <taxon>Hexapoda</taxon>
        <taxon>Collembola</taxon>
        <taxon>Symphypleona</taxon>
        <taxon>Sminthuridae</taxon>
        <taxon>Allacma</taxon>
    </lineage>
</organism>
<sequence>MLLTLKPDFVKLKFYLYFVSSFLLIVLLLVVLQAHDLNSIKIQELIRGPLKQ</sequence>
<dbReference type="Proteomes" id="UP000708208">
    <property type="component" value="Unassembled WGS sequence"/>
</dbReference>
<keyword evidence="1" id="KW-0812">Transmembrane</keyword>
<feature type="non-terminal residue" evidence="2">
    <location>
        <position position="1"/>
    </location>
</feature>
<keyword evidence="3" id="KW-1185">Reference proteome</keyword>
<accession>A0A8J2M4V9</accession>
<protein>
    <submittedName>
        <fullName evidence="2">Uncharacterized protein</fullName>
    </submittedName>
</protein>
<evidence type="ECO:0000256" key="1">
    <source>
        <dbReference type="SAM" id="Phobius"/>
    </source>
</evidence>
<keyword evidence="1" id="KW-0472">Membrane</keyword>
<dbReference type="AlphaFoldDB" id="A0A8J2M4V9"/>
<comment type="caution">
    <text evidence="2">The sequence shown here is derived from an EMBL/GenBank/DDBJ whole genome shotgun (WGS) entry which is preliminary data.</text>
</comment>
<reference evidence="2" key="1">
    <citation type="submission" date="2021-06" db="EMBL/GenBank/DDBJ databases">
        <authorList>
            <person name="Hodson N. C."/>
            <person name="Mongue J. A."/>
            <person name="Jaron S. K."/>
        </authorList>
    </citation>
    <scope>NUCLEOTIDE SEQUENCE</scope>
</reference>
<feature type="transmembrane region" description="Helical" evidence="1">
    <location>
        <begin position="14"/>
        <end position="32"/>
    </location>
</feature>
<keyword evidence="1" id="KW-1133">Transmembrane helix</keyword>
<dbReference type="EMBL" id="CAJVCH010567901">
    <property type="protein sequence ID" value="CAG7832986.1"/>
    <property type="molecule type" value="Genomic_DNA"/>
</dbReference>
<proteinExistence type="predicted"/>
<evidence type="ECO:0000313" key="2">
    <source>
        <dbReference type="EMBL" id="CAG7832986.1"/>
    </source>
</evidence>